<organism evidence="1 2">
    <name type="scientific">Microbacterium lushaniae</name>
    <dbReference type="NCBI Taxonomy" id="2614639"/>
    <lineage>
        <taxon>Bacteria</taxon>
        <taxon>Bacillati</taxon>
        <taxon>Actinomycetota</taxon>
        <taxon>Actinomycetes</taxon>
        <taxon>Micrococcales</taxon>
        <taxon>Microbacteriaceae</taxon>
        <taxon>Microbacterium</taxon>
    </lineage>
</organism>
<dbReference type="KEGG" id="mlz:F6J85_03885"/>
<name>A0A5J5J8A9_9MICO</name>
<accession>A0A5J5J8A9</accession>
<protein>
    <submittedName>
        <fullName evidence="1">Uncharacterized protein</fullName>
    </submittedName>
</protein>
<proteinExistence type="predicted"/>
<dbReference type="AlphaFoldDB" id="A0A5J5J8A9"/>
<reference evidence="2" key="1">
    <citation type="submission" date="2019-09" db="EMBL/GenBank/DDBJ databases">
        <title>Mumia zhuanghuii sp. nov. isolated from the intestinal contents of plateau pika (Ochotona curzoniae) in the Qinghai-Tibet plateau of China.</title>
        <authorList>
            <person name="Tian Z."/>
        </authorList>
    </citation>
    <scope>NUCLEOTIDE SEQUENCE [LARGE SCALE GENOMIC DNA]</scope>
    <source>
        <strain evidence="2">L-031</strain>
    </source>
</reference>
<dbReference type="EMBL" id="CP044232">
    <property type="protein sequence ID" value="QEW02319.1"/>
    <property type="molecule type" value="Genomic_DNA"/>
</dbReference>
<sequence>MSDVLAERCAALAQPVVDLMAAAIECQTGNPETFDRVIALAGQVRAVAEQGAEGISQPDYSAWATGAPAVLTAMERAAERRDSKGVWTAFADPQVGLHRVGTACQGYPRW</sequence>
<dbReference type="RefSeq" id="WP_150921711.1">
    <property type="nucleotide sequence ID" value="NZ_CP044232.1"/>
</dbReference>
<evidence type="ECO:0000313" key="1">
    <source>
        <dbReference type="EMBL" id="QEW02319.1"/>
    </source>
</evidence>
<evidence type="ECO:0000313" key="2">
    <source>
        <dbReference type="Proteomes" id="UP000325516"/>
    </source>
</evidence>
<accession>A0A5J6L1E3</accession>
<keyword evidence="2" id="KW-1185">Reference proteome</keyword>
<gene>
    <name evidence="1" type="ORF">F6J85_03885</name>
</gene>
<dbReference type="Proteomes" id="UP000325516">
    <property type="component" value="Chromosome"/>
</dbReference>